<dbReference type="AlphaFoldDB" id="A0A1M7JA17"/>
<dbReference type="STRING" id="134849.SAMN05443668_101729"/>
<keyword evidence="1" id="KW-1133">Transmembrane helix</keyword>
<keyword evidence="3" id="KW-1185">Reference proteome</keyword>
<dbReference type="EMBL" id="FRCS01000001">
    <property type="protein sequence ID" value="SHM49713.1"/>
    <property type="molecule type" value="Genomic_DNA"/>
</dbReference>
<keyword evidence="1" id="KW-0472">Membrane</keyword>
<dbReference type="RefSeq" id="WP_073251340.1">
    <property type="nucleotide sequence ID" value="NZ_FRCS01000001.1"/>
</dbReference>
<accession>A0A1M7JA17</accession>
<keyword evidence="1" id="KW-0812">Transmembrane</keyword>
<evidence type="ECO:0000313" key="3">
    <source>
        <dbReference type="Proteomes" id="UP000184440"/>
    </source>
</evidence>
<feature type="transmembrane region" description="Helical" evidence="1">
    <location>
        <begin position="44"/>
        <end position="65"/>
    </location>
</feature>
<evidence type="ECO:0000256" key="1">
    <source>
        <dbReference type="SAM" id="Phobius"/>
    </source>
</evidence>
<protein>
    <submittedName>
        <fullName evidence="2">Uncharacterized protein</fullName>
    </submittedName>
</protein>
<sequence length="91" mass="9155">MSLNGLLTVTDRPADDSAITRATTGASAPVFVDTTGRRARWLRVLAVVVCLAFAVYLGVMASGLFGSSVDLSTAMPSASATTSATASATAS</sequence>
<gene>
    <name evidence="2" type="ORF">SAMN05443668_101729</name>
</gene>
<name>A0A1M7JA17_9ACTN</name>
<organism evidence="2 3">
    <name type="scientific">Cryptosporangium aurantiacum</name>
    <dbReference type="NCBI Taxonomy" id="134849"/>
    <lineage>
        <taxon>Bacteria</taxon>
        <taxon>Bacillati</taxon>
        <taxon>Actinomycetota</taxon>
        <taxon>Actinomycetes</taxon>
        <taxon>Cryptosporangiales</taxon>
        <taxon>Cryptosporangiaceae</taxon>
        <taxon>Cryptosporangium</taxon>
    </lineage>
</organism>
<dbReference type="Proteomes" id="UP000184440">
    <property type="component" value="Unassembled WGS sequence"/>
</dbReference>
<proteinExistence type="predicted"/>
<evidence type="ECO:0000313" key="2">
    <source>
        <dbReference type="EMBL" id="SHM49713.1"/>
    </source>
</evidence>
<reference evidence="2 3" key="1">
    <citation type="submission" date="2016-11" db="EMBL/GenBank/DDBJ databases">
        <authorList>
            <person name="Jaros S."/>
            <person name="Januszkiewicz K."/>
            <person name="Wedrychowicz H."/>
        </authorList>
    </citation>
    <scope>NUCLEOTIDE SEQUENCE [LARGE SCALE GENOMIC DNA]</scope>
    <source>
        <strain evidence="2 3">DSM 46144</strain>
    </source>
</reference>